<dbReference type="Gene3D" id="3.20.20.80">
    <property type="entry name" value="Glycosidases"/>
    <property type="match status" value="1"/>
</dbReference>
<evidence type="ECO:0000256" key="3">
    <source>
        <dbReference type="ARBA" id="ARBA00022801"/>
    </source>
</evidence>
<comment type="similarity">
    <text evidence="1">Belongs to the glycosyl hydrolase 10 (cellulase F) family.</text>
</comment>
<gene>
    <name evidence="8" type="primary">LOC115755201</name>
</gene>
<accession>A0A8B8QVM0</accession>
<dbReference type="SUPFAM" id="SSF49785">
    <property type="entry name" value="Galactose-binding domain-like"/>
    <property type="match status" value="1"/>
</dbReference>
<proteinExistence type="inferred from homology"/>
<organism evidence="7 8">
    <name type="scientific">Rhodamnia argentea</name>
    <dbReference type="NCBI Taxonomy" id="178133"/>
    <lineage>
        <taxon>Eukaryota</taxon>
        <taxon>Viridiplantae</taxon>
        <taxon>Streptophyta</taxon>
        <taxon>Embryophyta</taxon>
        <taxon>Tracheophyta</taxon>
        <taxon>Spermatophyta</taxon>
        <taxon>Magnoliopsida</taxon>
        <taxon>eudicotyledons</taxon>
        <taxon>Gunneridae</taxon>
        <taxon>Pentapetalae</taxon>
        <taxon>rosids</taxon>
        <taxon>malvids</taxon>
        <taxon>Myrtales</taxon>
        <taxon>Myrtaceae</taxon>
        <taxon>Myrtoideae</taxon>
        <taxon>Myrteae</taxon>
        <taxon>Australasian group</taxon>
        <taxon>Rhodamnia</taxon>
    </lineage>
</organism>
<dbReference type="RefSeq" id="XP_030550383.2">
    <property type="nucleotide sequence ID" value="XM_030694523.2"/>
</dbReference>
<evidence type="ECO:0000259" key="6">
    <source>
        <dbReference type="PROSITE" id="PS51760"/>
    </source>
</evidence>
<dbReference type="Pfam" id="PF02018">
    <property type="entry name" value="CBM_4_9"/>
    <property type="match status" value="1"/>
</dbReference>
<keyword evidence="5" id="KW-0624">Polysaccharide degradation</keyword>
<evidence type="ECO:0000256" key="5">
    <source>
        <dbReference type="ARBA" id="ARBA00023326"/>
    </source>
</evidence>
<protein>
    <submittedName>
        <fullName evidence="8">Endo-1,4-beta-xylanase 5-like</fullName>
    </submittedName>
</protein>
<dbReference type="PANTHER" id="PTHR31490">
    <property type="entry name" value="GLYCOSYL HYDROLASE"/>
    <property type="match status" value="1"/>
</dbReference>
<name>A0A8B8QVM0_9MYRT</name>
<dbReference type="KEGG" id="rarg:115755201"/>
<keyword evidence="3" id="KW-0378">Hydrolase</keyword>
<dbReference type="Pfam" id="PF00331">
    <property type="entry name" value="Glyco_hydro_10"/>
    <property type="match status" value="1"/>
</dbReference>
<keyword evidence="7" id="KW-1185">Reference proteome</keyword>
<keyword evidence="2" id="KW-0677">Repeat</keyword>
<dbReference type="GO" id="GO:0031176">
    <property type="term" value="F:endo-1,4-beta-xylanase activity"/>
    <property type="evidence" value="ECO:0007669"/>
    <property type="project" value="UniProtKB-ARBA"/>
</dbReference>
<dbReference type="InterPro" id="IPR017853">
    <property type="entry name" value="GH"/>
</dbReference>
<dbReference type="AlphaFoldDB" id="A0A8B8QVM0"/>
<keyword evidence="4" id="KW-0119">Carbohydrate metabolism</keyword>
<reference evidence="8" key="1">
    <citation type="submission" date="2025-08" db="UniProtKB">
        <authorList>
            <consortium name="RefSeq"/>
        </authorList>
    </citation>
    <scope>IDENTIFICATION</scope>
    <source>
        <tissue evidence="8">Leaf</tissue>
    </source>
</reference>
<evidence type="ECO:0000313" key="7">
    <source>
        <dbReference type="Proteomes" id="UP000827889"/>
    </source>
</evidence>
<dbReference type="InterPro" id="IPR008979">
    <property type="entry name" value="Galactose-bd-like_sf"/>
</dbReference>
<evidence type="ECO:0000313" key="8">
    <source>
        <dbReference type="RefSeq" id="XP_030550383.2"/>
    </source>
</evidence>
<dbReference type="Proteomes" id="UP000827889">
    <property type="component" value="Chromosome 5"/>
</dbReference>
<sequence length="602" mass="67191">MRDNNPMFANLTLQKFHILYLNLGSAISGQITQAVFNDYYDPSATTQCLAEPGSLMYGGGVILNPEFVHGTDGWTAFGQGAIEVRVLHTNNRFMVARNRKRPSDSFSQKVQLEEGTFYAFSAWVQVSQGSETVAVVFQTRDGEFVRGGSVVAEQGCWSLLKGGIAANSSSPADVLFESKNTSTEIWVDNVALQPFSKGQWRNHQEESIEKVRKSRVRFQITYADKRGLGVGGANVLIKQTKPGFPFGCGMNFHILESADYQNWFASRFRFTTFTNAMKWYTTEEEQGQENYTVADAMVRFAQGNNISIRGHNVFWDNQKYQPDSVKTLSPDDLRRAAEKRINSVVSRYAGELIAWDVVNENLHFSFFEDNLGKDASSMYYSTAYKLDPTPRMFLNEYNTIEYSEDEKASPGNYKKRLEEIFSYPGNEDIPAGIGVQGHFGPGQPNLAYMRSSLDILATTGVPIWLTEVSVDPGVNQAQYLEEVLREAYSHPGVEGIIMFAGPAYAGFNNTMLADMNFNNTPTGDIVDKLIQEWKSEDLEACADDGGFFSATLLHGEYEITITDPVTNSSSTSTFEVTKDGSNIISLPHVESIVKATRQLLWN</sequence>
<dbReference type="InterPro" id="IPR001000">
    <property type="entry name" value="GH10_dom"/>
</dbReference>
<evidence type="ECO:0000256" key="4">
    <source>
        <dbReference type="ARBA" id="ARBA00023277"/>
    </source>
</evidence>
<dbReference type="PANTHER" id="PTHR31490:SF52">
    <property type="entry name" value="ENDO-1,4-BETA-XYLANASE 5-RELATED"/>
    <property type="match status" value="1"/>
</dbReference>
<dbReference type="GO" id="GO:0000272">
    <property type="term" value="P:polysaccharide catabolic process"/>
    <property type="evidence" value="ECO:0007669"/>
    <property type="project" value="UniProtKB-KW"/>
</dbReference>
<dbReference type="SMART" id="SM00633">
    <property type="entry name" value="Glyco_10"/>
    <property type="match status" value="1"/>
</dbReference>
<dbReference type="GeneID" id="115755201"/>
<dbReference type="Gene3D" id="2.60.120.260">
    <property type="entry name" value="Galactose-binding domain-like"/>
    <property type="match status" value="1"/>
</dbReference>
<dbReference type="PROSITE" id="PS51760">
    <property type="entry name" value="GH10_2"/>
    <property type="match status" value="1"/>
</dbReference>
<dbReference type="InterPro" id="IPR003305">
    <property type="entry name" value="CenC_carb-bd"/>
</dbReference>
<dbReference type="SUPFAM" id="SSF51445">
    <property type="entry name" value="(Trans)glycosidases"/>
    <property type="match status" value="1"/>
</dbReference>
<dbReference type="InterPro" id="IPR044846">
    <property type="entry name" value="GH10"/>
</dbReference>
<evidence type="ECO:0000256" key="2">
    <source>
        <dbReference type="ARBA" id="ARBA00022737"/>
    </source>
</evidence>
<evidence type="ECO:0000256" key="1">
    <source>
        <dbReference type="ARBA" id="ARBA00007495"/>
    </source>
</evidence>
<feature type="domain" description="GH10" evidence="6">
    <location>
        <begin position="238"/>
        <end position="529"/>
    </location>
</feature>